<dbReference type="GO" id="GO:0007276">
    <property type="term" value="P:gamete generation"/>
    <property type="evidence" value="ECO:0007669"/>
    <property type="project" value="InterPro"/>
</dbReference>
<reference evidence="3 4" key="1">
    <citation type="journal article" date="2023" name="bioRxiv">
        <title>Conserved and derived expression patterns and positive selection on dental genes reveal complex evolutionary context of ever-growing rodent molars.</title>
        <authorList>
            <person name="Calamari Z.T."/>
            <person name="Song A."/>
            <person name="Cohen E."/>
            <person name="Akter M."/>
            <person name="Roy R.D."/>
            <person name="Hallikas O."/>
            <person name="Christensen M.M."/>
            <person name="Li P."/>
            <person name="Marangoni P."/>
            <person name="Jernvall J."/>
            <person name="Klein O.D."/>
        </authorList>
    </citation>
    <scope>NUCLEOTIDE SEQUENCE [LARGE SCALE GENOMIC DNA]</scope>
    <source>
        <strain evidence="3">V071</strain>
    </source>
</reference>
<name>A0AAW0HHR0_MYOGA</name>
<dbReference type="Gene3D" id="2.80.10.70">
    <property type="entry name" value="Spindlin/Ssty"/>
    <property type="match status" value="1"/>
</dbReference>
<evidence type="ECO:0000313" key="3">
    <source>
        <dbReference type="EMBL" id="KAK7802309.1"/>
    </source>
</evidence>
<dbReference type="PANTHER" id="PTHR10405">
    <property type="entry name" value="SPINDLIN"/>
    <property type="match status" value="1"/>
</dbReference>
<accession>A0AAW0HHR0</accession>
<sequence>MMKMSLSMRGGPPFQKKDGSSLQNQKPGRPLEALENIVSCRISHEWKESNEPVTDTHFTNSIVGRAVKYEFEGKNGSKFEWSGVVLEEVPIMKIWFYITYEKDLVLYIYHLLDDYIEGNLLIMPECPPVEVISEVGRNVLTGKFV</sequence>
<dbReference type="AlphaFoldDB" id="A0AAW0HHR0"/>
<dbReference type="EMBL" id="JBBHLL010000467">
    <property type="protein sequence ID" value="KAK7802309.1"/>
    <property type="molecule type" value="Genomic_DNA"/>
</dbReference>
<keyword evidence="4" id="KW-1185">Reference proteome</keyword>
<evidence type="ECO:0000256" key="1">
    <source>
        <dbReference type="ARBA" id="ARBA00009467"/>
    </source>
</evidence>
<dbReference type="Proteomes" id="UP001488838">
    <property type="component" value="Unassembled WGS sequence"/>
</dbReference>
<comment type="caution">
    <text evidence="3">The sequence shown here is derived from an EMBL/GenBank/DDBJ whole genome shotgun (WGS) entry which is preliminary data.</text>
</comment>
<gene>
    <name evidence="3" type="ORF">U0070_020704</name>
</gene>
<dbReference type="Pfam" id="PF02513">
    <property type="entry name" value="Spin-Ssty"/>
    <property type="match status" value="1"/>
</dbReference>
<feature type="region of interest" description="Disordered" evidence="2">
    <location>
        <begin position="1"/>
        <end position="27"/>
    </location>
</feature>
<evidence type="ECO:0000313" key="4">
    <source>
        <dbReference type="Proteomes" id="UP001488838"/>
    </source>
</evidence>
<organism evidence="3 4">
    <name type="scientific">Myodes glareolus</name>
    <name type="common">Bank vole</name>
    <name type="synonym">Clethrionomys glareolus</name>
    <dbReference type="NCBI Taxonomy" id="447135"/>
    <lineage>
        <taxon>Eukaryota</taxon>
        <taxon>Metazoa</taxon>
        <taxon>Chordata</taxon>
        <taxon>Craniata</taxon>
        <taxon>Vertebrata</taxon>
        <taxon>Euteleostomi</taxon>
        <taxon>Mammalia</taxon>
        <taxon>Eutheria</taxon>
        <taxon>Euarchontoglires</taxon>
        <taxon>Glires</taxon>
        <taxon>Rodentia</taxon>
        <taxon>Myomorpha</taxon>
        <taxon>Muroidea</taxon>
        <taxon>Cricetidae</taxon>
        <taxon>Arvicolinae</taxon>
        <taxon>Myodes</taxon>
    </lineage>
</organism>
<proteinExistence type="inferred from homology"/>
<protein>
    <submittedName>
        <fullName evidence="3">Uncharacterized protein</fullName>
    </submittedName>
</protein>
<dbReference type="InterPro" id="IPR003671">
    <property type="entry name" value="SPIN/Ssty"/>
</dbReference>
<dbReference type="InterPro" id="IPR042567">
    <property type="entry name" value="SPIN/Ssty_sf"/>
</dbReference>
<evidence type="ECO:0000256" key="2">
    <source>
        <dbReference type="SAM" id="MobiDB-lite"/>
    </source>
</evidence>
<comment type="similarity">
    <text evidence="1">Belongs to the SPIN/STSY family.</text>
</comment>